<keyword evidence="1" id="KW-1133">Transmembrane helix</keyword>
<dbReference type="InterPro" id="IPR055357">
    <property type="entry name" value="LRR_At1g61320_AtMIF1"/>
</dbReference>
<name>A0A484NRI8_9ASTE</name>
<dbReference type="InterPro" id="IPR001810">
    <property type="entry name" value="F-box_dom"/>
</dbReference>
<feature type="domain" description="At1g61320/AtMIF1 LRR" evidence="3">
    <location>
        <begin position="77"/>
        <end position="397"/>
    </location>
</feature>
<dbReference type="PANTHER" id="PTHR31900">
    <property type="entry name" value="F-BOX/RNI SUPERFAMILY PROTEIN-RELATED"/>
    <property type="match status" value="1"/>
</dbReference>
<dbReference type="Pfam" id="PF00646">
    <property type="entry name" value="F-box"/>
    <property type="match status" value="1"/>
</dbReference>
<sequence>MSKRTAHDRISNLAEPLLHHILSFLERKDVVKTSALSKRWRYVWTSVPTLEFVSYSLSFREHEYVAWVYWNLLRYQSTNVETLRIHFFYRTCFAKDVDTWIWFATERNVRDLGLRLGSGEYSLPQSLYSYSSLTNLSLSSCQVAPKGGIGWESLRSLSLDGVKLDEDTIAKLFLGCPQLEFLNFRNFNGKFRLDIKSDSLRELVIEEVDLPMSTALEISAPKLQYLHIVGMWLEQVRLTDVPSLLKAKLKLIAEKHGLNCIKLLESMHNVTKLELGLWDFQAILLSEVKPSTPMSPPFTCLKISDFNAERDIFGIIALLRCLPNLETLIVNDVEQSYYSHSHESIFVSGIKVPLPCLKTVEFHGLRRLEEVDKNTLKLTGLLLDNAEHLERVVIDVGGRQMVVGPTHASLHECVVAEAAAPGSSFGGGGVAEAQEKFNCFAGIGFTVAFSAAIFMNVVAHCCISCLAGFCRNWSCEGRDDTSEDRYQRRWVVGLHWTTLVLVVIGSVLIGAGGVPKYAKEPNICLPNNNNNNTTTTVIYDVPRETRVCSVAWLPIAGGITVLIHGIAGLFYALYALGIATPPGSSRR</sequence>
<dbReference type="InterPro" id="IPR032675">
    <property type="entry name" value="LRR_dom_sf"/>
</dbReference>
<dbReference type="SUPFAM" id="SSF52047">
    <property type="entry name" value="RNI-like"/>
    <property type="match status" value="1"/>
</dbReference>
<accession>A0A484NRI8</accession>
<organism evidence="4 5">
    <name type="scientific">Cuscuta campestris</name>
    <dbReference type="NCBI Taxonomy" id="132261"/>
    <lineage>
        <taxon>Eukaryota</taxon>
        <taxon>Viridiplantae</taxon>
        <taxon>Streptophyta</taxon>
        <taxon>Embryophyta</taxon>
        <taxon>Tracheophyta</taxon>
        <taxon>Spermatophyta</taxon>
        <taxon>Magnoliopsida</taxon>
        <taxon>eudicotyledons</taxon>
        <taxon>Gunneridae</taxon>
        <taxon>Pentapetalae</taxon>
        <taxon>asterids</taxon>
        <taxon>lamiids</taxon>
        <taxon>Solanales</taxon>
        <taxon>Convolvulaceae</taxon>
        <taxon>Cuscuteae</taxon>
        <taxon>Cuscuta</taxon>
        <taxon>Cuscuta subgen. Grammica</taxon>
        <taxon>Cuscuta sect. Cleistogrammica</taxon>
    </lineage>
</organism>
<protein>
    <submittedName>
        <fullName evidence="4">Uncharacterized protein</fullName>
    </submittedName>
</protein>
<dbReference type="AlphaFoldDB" id="A0A484NRI8"/>
<dbReference type="OrthoDB" id="1041001at2759"/>
<evidence type="ECO:0000313" key="4">
    <source>
        <dbReference type="EMBL" id="VFR03039.1"/>
    </source>
</evidence>
<gene>
    <name evidence="4" type="ORF">CCAM_LOCUS44814</name>
</gene>
<keyword evidence="5" id="KW-1185">Reference proteome</keyword>
<dbReference type="Gene3D" id="1.20.1280.50">
    <property type="match status" value="1"/>
</dbReference>
<dbReference type="SUPFAM" id="SSF81383">
    <property type="entry name" value="F-box domain"/>
    <property type="match status" value="1"/>
</dbReference>
<feature type="domain" description="F-box" evidence="2">
    <location>
        <begin position="10"/>
        <end position="48"/>
    </location>
</feature>
<evidence type="ECO:0000313" key="5">
    <source>
        <dbReference type="Proteomes" id="UP000595140"/>
    </source>
</evidence>
<evidence type="ECO:0000259" key="2">
    <source>
        <dbReference type="Pfam" id="PF00646"/>
    </source>
</evidence>
<dbReference type="Gene3D" id="3.80.10.10">
    <property type="entry name" value="Ribonuclease Inhibitor"/>
    <property type="match status" value="1"/>
</dbReference>
<proteinExistence type="predicted"/>
<dbReference type="CDD" id="cd22160">
    <property type="entry name" value="F-box_AtFBL13-like"/>
    <property type="match status" value="1"/>
</dbReference>
<evidence type="ECO:0000256" key="1">
    <source>
        <dbReference type="SAM" id="Phobius"/>
    </source>
</evidence>
<dbReference type="Proteomes" id="UP000595140">
    <property type="component" value="Unassembled WGS sequence"/>
</dbReference>
<dbReference type="PANTHER" id="PTHR31900:SF32">
    <property type="entry name" value="F-BOX_RNI_FBD-LIKE DOMAIN PROTEIN"/>
    <property type="match status" value="1"/>
</dbReference>
<feature type="transmembrane region" description="Helical" evidence="1">
    <location>
        <begin position="440"/>
        <end position="469"/>
    </location>
</feature>
<feature type="transmembrane region" description="Helical" evidence="1">
    <location>
        <begin position="490"/>
        <end position="511"/>
    </location>
</feature>
<keyword evidence="1" id="KW-0472">Membrane</keyword>
<dbReference type="InterPro" id="IPR050232">
    <property type="entry name" value="FBL13/AtMIF1-like"/>
</dbReference>
<keyword evidence="1" id="KW-0812">Transmembrane</keyword>
<dbReference type="InterPro" id="IPR036047">
    <property type="entry name" value="F-box-like_dom_sf"/>
</dbReference>
<reference evidence="4 5" key="1">
    <citation type="submission" date="2018-04" db="EMBL/GenBank/DDBJ databases">
        <authorList>
            <person name="Vogel A."/>
        </authorList>
    </citation>
    <scope>NUCLEOTIDE SEQUENCE [LARGE SCALE GENOMIC DNA]</scope>
</reference>
<feature type="transmembrane region" description="Helical" evidence="1">
    <location>
        <begin position="551"/>
        <end position="577"/>
    </location>
</feature>
<dbReference type="InterPro" id="IPR053781">
    <property type="entry name" value="F-box_AtFBL13-like"/>
</dbReference>
<evidence type="ECO:0000259" key="3">
    <source>
        <dbReference type="Pfam" id="PF23622"/>
    </source>
</evidence>
<dbReference type="Pfam" id="PF23622">
    <property type="entry name" value="LRR_At1g61320_AtMIF1"/>
    <property type="match status" value="1"/>
</dbReference>
<dbReference type="EMBL" id="OOIL02006852">
    <property type="protein sequence ID" value="VFR03039.1"/>
    <property type="molecule type" value="Genomic_DNA"/>
</dbReference>